<organism evidence="10">
    <name type="scientific">Sesamum calycinum</name>
    <dbReference type="NCBI Taxonomy" id="2727403"/>
    <lineage>
        <taxon>Eukaryota</taxon>
        <taxon>Viridiplantae</taxon>
        <taxon>Streptophyta</taxon>
        <taxon>Embryophyta</taxon>
        <taxon>Tracheophyta</taxon>
        <taxon>Spermatophyta</taxon>
        <taxon>Magnoliopsida</taxon>
        <taxon>eudicotyledons</taxon>
        <taxon>Gunneridae</taxon>
        <taxon>Pentapetalae</taxon>
        <taxon>asterids</taxon>
        <taxon>lamiids</taxon>
        <taxon>Lamiales</taxon>
        <taxon>Pedaliaceae</taxon>
        <taxon>Sesamum</taxon>
    </lineage>
</organism>
<evidence type="ECO:0000256" key="2">
    <source>
        <dbReference type="ARBA" id="ARBA00004173"/>
    </source>
</evidence>
<dbReference type="AlphaFoldDB" id="A0AAW2RRQ1"/>
<dbReference type="PANTHER" id="PTHR13344:SF0">
    <property type="entry name" value="NADH DEHYDROGENASE [UBIQUINONE] 1 ALPHA SUBCOMPLEX SUBUNIT 8"/>
    <property type="match status" value="1"/>
</dbReference>
<keyword evidence="7" id="KW-0249">Electron transport</keyword>
<dbReference type="GO" id="GO:0005739">
    <property type="term" value="C:mitochondrion"/>
    <property type="evidence" value="ECO:0007669"/>
    <property type="project" value="UniProtKB-SubCell"/>
</dbReference>
<dbReference type="EMBL" id="JACGWM010000003">
    <property type="protein sequence ID" value="KAL0382628.1"/>
    <property type="molecule type" value="Genomic_DNA"/>
</dbReference>
<dbReference type="InterPro" id="IPR016680">
    <property type="entry name" value="NDUFA8"/>
</dbReference>
<evidence type="ECO:0000256" key="4">
    <source>
        <dbReference type="ARBA" id="ARBA00022448"/>
    </source>
</evidence>
<evidence type="ECO:0000256" key="5">
    <source>
        <dbReference type="ARBA" id="ARBA00022660"/>
    </source>
</evidence>
<gene>
    <name evidence="10" type="ORF">Scaly_0550100</name>
</gene>
<comment type="subcellular location">
    <subcellularLocation>
        <location evidence="2">Mitochondrion</location>
    </subcellularLocation>
</comment>
<comment type="caution">
    <text evidence="10">The sequence shown here is derived from an EMBL/GenBank/DDBJ whole genome shotgun (WGS) entry which is preliminary data.</text>
</comment>
<comment type="function">
    <text evidence="1">Accessory subunit of the mitochondrial membrane respiratory chain NADH dehydrogenase (Complex I), that is believed not to be involved in catalysis. Complex I functions in the transfer of electrons from NADH to the respiratory chain. The immediate electron acceptor for the enzyme is believed to be ubiquinone.</text>
</comment>
<proteinExistence type="inferred from homology"/>
<keyword evidence="4" id="KW-0813">Transport</keyword>
<keyword evidence="5" id="KW-0679">Respiratory chain</keyword>
<accession>A0AAW2RRQ1</accession>
<evidence type="ECO:0000256" key="9">
    <source>
        <dbReference type="ARBA" id="ARBA00023157"/>
    </source>
</evidence>
<evidence type="ECO:0000256" key="7">
    <source>
        <dbReference type="ARBA" id="ARBA00022982"/>
    </source>
</evidence>
<evidence type="ECO:0000256" key="8">
    <source>
        <dbReference type="ARBA" id="ARBA00023128"/>
    </source>
</evidence>
<name>A0AAW2RRQ1_9LAMI</name>
<keyword evidence="9" id="KW-1015">Disulfide bond</keyword>
<protein>
    <submittedName>
        <fullName evidence="10">NADH dehydrogenase [ubiquinone] 1 alpha subcomplex subunit-B</fullName>
    </submittedName>
</protein>
<evidence type="ECO:0000256" key="1">
    <source>
        <dbReference type="ARBA" id="ARBA00003195"/>
    </source>
</evidence>
<reference evidence="10" key="1">
    <citation type="submission" date="2020-06" db="EMBL/GenBank/DDBJ databases">
        <authorList>
            <person name="Li T."/>
            <person name="Hu X."/>
            <person name="Zhang T."/>
            <person name="Song X."/>
            <person name="Zhang H."/>
            <person name="Dai N."/>
            <person name="Sheng W."/>
            <person name="Hou X."/>
            <person name="Wei L."/>
        </authorList>
    </citation>
    <scope>NUCLEOTIDE SEQUENCE</scope>
    <source>
        <strain evidence="10">KEN8</strain>
        <tissue evidence="10">Leaf</tissue>
    </source>
</reference>
<keyword evidence="6" id="KW-0677">Repeat</keyword>
<sequence length="272" mass="30429">MASAVDAAAGESIPTSSVLMAAAKHIGTKCRGENVAFLKCKKDDPNPEKCLDKGRQVTQLALAFHLQIGMNKDFIALDIYLSVYRAFLVYFMPWPEQTTFIKRRLPGHLRSTFFMPPPKTYAGPPYLLNICFLDIVVCSTLSQVYSRAFLEFCGLSFSLQLFHLLLLPLAQPSHERYGNKELGDGPLPLPRHCPVIENVKLAEGWLTLKAVPTKDIRFRQFSSTSSCAFMAEFSTHIAYTPEGLGDFCSYEKVDDMKLELSRNSALTTQAFL</sequence>
<dbReference type="PANTHER" id="PTHR13344">
    <property type="entry name" value="NADH-UBIQUINONE OXIDOREDUCTASE"/>
    <property type="match status" value="1"/>
</dbReference>
<reference evidence="10" key="2">
    <citation type="journal article" date="2024" name="Plant">
        <title>Genomic evolution and insights into agronomic trait innovations of Sesamum species.</title>
        <authorList>
            <person name="Miao H."/>
            <person name="Wang L."/>
            <person name="Qu L."/>
            <person name="Liu H."/>
            <person name="Sun Y."/>
            <person name="Le M."/>
            <person name="Wang Q."/>
            <person name="Wei S."/>
            <person name="Zheng Y."/>
            <person name="Lin W."/>
            <person name="Duan Y."/>
            <person name="Cao H."/>
            <person name="Xiong S."/>
            <person name="Wang X."/>
            <person name="Wei L."/>
            <person name="Li C."/>
            <person name="Ma Q."/>
            <person name="Ju M."/>
            <person name="Zhao R."/>
            <person name="Li G."/>
            <person name="Mu C."/>
            <person name="Tian Q."/>
            <person name="Mei H."/>
            <person name="Zhang T."/>
            <person name="Gao T."/>
            <person name="Zhang H."/>
        </authorList>
    </citation>
    <scope>NUCLEOTIDE SEQUENCE</scope>
    <source>
        <strain evidence="10">KEN8</strain>
    </source>
</reference>
<evidence type="ECO:0000313" key="10">
    <source>
        <dbReference type="EMBL" id="KAL0382628.1"/>
    </source>
</evidence>
<evidence type="ECO:0000256" key="6">
    <source>
        <dbReference type="ARBA" id="ARBA00022737"/>
    </source>
</evidence>
<keyword evidence="8" id="KW-0496">Mitochondrion</keyword>
<dbReference type="GO" id="GO:0006120">
    <property type="term" value="P:mitochondrial electron transport, NADH to ubiquinone"/>
    <property type="evidence" value="ECO:0007669"/>
    <property type="project" value="InterPro"/>
</dbReference>
<comment type="similarity">
    <text evidence="3">Belongs to the complex I NDUFA8 subunit family.</text>
</comment>
<evidence type="ECO:0000256" key="3">
    <source>
        <dbReference type="ARBA" id="ARBA00010705"/>
    </source>
</evidence>